<reference evidence="1 2" key="1">
    <citation type="submission" date="2019-08" db="EMBL/GenBank/DDBJ databases">
        <authorList>
            <person name="Peeters C."/>
        </authorList>
    </citation>
    <scope>NUCLEOTIDE SEQUENCE [LARGE SCALE GENOMIC DNA]</scope>
    <source>
        <strain evidence="1 2">LMG 20603</strain>
    </source>
</reference>
<keyword evidence="2" id="KW-1185">Reference proteome</keyword>
<gene>
    <name evidence="1" type="ORF">PBR20603_04404</name>
</gene>
<dbReference type="AlphaFoldDB" id="A0A5E5C1C0"/>
<name>A0A5E5C1C0_9BURK</name>
<protein>
    <submittedName>
        <fullName evidence="1">Uncharacterized protein</fullName>
    </submittedName>
</protein>
<dbReference type="EMBL" id="CABPST010000015">
    <property type="protein sequence ID" value="VVE90420.1"/>
    <property type="molecule type" value="Genomic_DNA"/>
</dbReference>
<dbReference type="Proteomes" id="UP000382040">
    <property type="component" value="Unassembled WGS sequence"/>
</dbReference>
<dbReference type="RefSeq" id="WP_150561558.1">
    <property type="nucleotide sequence ID" value="NZ_CABPST010000015.1"/>
</dbReference>
<organism evidence="1 2">
    <name type="scientific">Pandoraea bronchicola</name>
    <dbReference type="NCBI Taxonomy" id="2508287"/>
    <lineage>
        <taxon>Bacteria</taxon>
        <taxon>Pseudomonadati</taxon>
        <taxon>Pseudomonadota</taxon>
        <taxon>Betaproteobacteria</taxon>
        <taxon>Burkholderiales</taxon>
        <taxon>Burkholderiaceae</taxon>
        <taxon>Pandoraea</taxon>
    </lineage>
</organism>
<evidence type="ECO:0000313" key="2">
    <source>
        <dbReference type="Proteomes" id="UP000382040"/>
    </source>
</evidence>
<accession>A0A5E5C1C0</accession>
<evidence type="ECO:0000313" key="1">
    <source>
        <dbReference type="EMBL" id="VVE90420.1"/>
    </source>
</evidence>
<proteinExistence type="predicted"/>
<sequence length="71" mass="7397">MSCETIKTAATVDGPYYRADIESIRAASGAWQIRKDGTLTIHTDHVAAPKPAICGSCGAAKNPDGALPCDH</sequence>